<evidence type="ECO:0000313" key="1">
    <source>
        <dbReference type="EMBL" id="MFC3907840.1"/>
    </source>
</evidence>
<gene>
    <name evidence="1" type="ORF">ACFORL_01930</name>
</gene>
<dbReference type="Proteomes" id="UP001595758">
    <property type="component" value="Unassembled WGS sequence"/>
</dbReference>
<name>A0ABV8CC03_9GAMM</name>
<evidence type="ECO:0000313" key="2">
    <source>
        <dbReference type="Proteomes" id="UP001595758"/>
    </source>
</evidence>
<comment type="caution">
    <text evidence="1">The sequence shown here is derived from an EMBL/GenBank/DDBJ whole genome shotgun (WGS) entry which is preliminary data.</text>
</comment>
<reference evidence="2" key="1">
    <citation type="journal article" date="2019" name="Int. J. Syst. Evol. Microbiol.">
        <title>The Global Catalogue of Microorganisms (GCM) 10K type strain sequencing project: providing services to taxonomists for standard genome sequencing and annotation.</title>
        <authorList>
            <consortium name="The Broad Institute Genomics Platform"/>
            <consortium name="The Broad Institute Genome Sequencing Center for Infectious Disease"/>
            <person name="Wu L."/>
            <person name="Ma J."/>
        </authorList>
    </citation>
    <scope>NUCLEOTIDE SEQUENCE [LARGE SCALE GENOMIC DNA]</scope>
    <source>
        <strain evidence="2">CCUG 59858</strain>
    </source>
</reference>
<dbReference type="RefSeq" id="WP_382340559.1">
    <property type="nucleotide sequence ID" value="NZ_JBHSAB010000001.1"/>
</dbReference>
<dbReference type="EMBL" id="JBHSAB010000001">
    <property type="protein sequence ID" value="MFC3907840.1"/>
    <property type="molecule type" value="Genomic_DNA"/>
</dbReference>
<organism evidence="1 2">
    <name type="scientific">Legionella dresdenensis</name>
    <dbReference type="NCBI Taxonomy" id="450200"/>
    <lineage>
        <taxon>Bacteria</taxon>
        <taxon>Pseudomonadati</taxon>
        <taxon>Pseudomonadota</taxon>
        <taxon>Gammaproteobacteria</taxon>
        <taxon>Legionellales</taxon>
        <taxon>Legionellaceae</taxon>
        <taxon>Legionella</taxon>
    </lineage>
</organism>
<keyword evidence="2" id="KW-1185">Reference proteome</keyword>
<protein>
    <submittedName>
        <fullName evidence="1">Uncharacterized protein</fullName>
    </submittedName>
</protein>
<proteinExistence type="predicted"/>
<sequence>MSIITICIKLPALQIDDKNQTLTLEEGTAKVSCVVHVLNMGDDKKIYSYLQNNFPTSWRAHDRMGYEDDKALKLIKAVTQAPVIKDAYSKTNKATIISLNGQEITLKSSTVTYGNDLDVKHSGLAQKLLLMI</sequence>
<accession>A0ABV8CC03</accession>